<proteinExistence type="predicted"/>
<protein>
    <submittedName>
        <fullName evidence="4">Atrial natriuretic peptide-converting enzyme-like</fullName>
    </submittedName>
</protein>
<evidence type="ECO:0000259" key="2">
    <source>
        <dbReference type="PROSITE" id="PS50240"/>
    </source>
</evidence>
<keyword evidence="3" id="KW-1185">Reference proteome</keyword>
<dbReference type="AlphaFoldDB" id="A0A2Y9QPT7"/>
<dbReference type="SMART" id="SM00020">
    <property type="entry name" value="Tryp_SPc"/>
    <property type="match status" value="1"/>
</dbReference>
<name>A0A2Y9QPT7_TRIMA</name>
<evidence type="ECO:0000313" key="4">
    <source>
        <dbReference type="RefSeq" id="XP_023581223.1"/>
    </source>
</evidence>
<dbReference type="Pfam" id="PF00089">
    <property type="entry name" value="Trypsin"/>
    <property type="match status" value="2"/>
</dbReference>
<keyword evidence="1" id="KW-1015">Disulfide bond</keyword>
<evidence type="ECO:0000256" key="1">
    <source>
        <dbReference type="ARBA" id="ARBA00023157"/>
    </source>
</evidence>
<dbReference type="PANTHER" id="PTHR24252:SF11">
    <property type="entry name" value="ATRIAL NATRIURETIC PEPTIDE-CONVERTING ENZYME ISOFORM X1"/>
    <property type="match status" value="1"/>
</dbReference>
<accession>A0A2Y9QPT7</accession>
<feature type="non-terminal residue" evidence="4">
    <location>
        <position position="1"/>
    </location>
</feature>
<dbReference type="InterPro" id="IPR043504">
    <property type="entry name" value="Peptidase_S1_PA_chymotrypsin"/>
</dbReference>
<organism evidence="3 4">
    <name type="scientific">Trichechus manatus latirostris</name>
    <name type="common">Florida manatee</name>
    <dbReference type="NCBI Taxonomy" id="127582"/>
    <lineage>
        <taxon>Eukaryota</taxon>
        <taxon>Metazoa</taxon>
        <taxon>Chordata</taxon>
        <taxon>Craniata</taxon>
        <taxon>Vertebrata</taxon>
        <taxon>Euteleostomi</taxon>
        <taxon>Mammalia</taxon>
        <taxon>Eutheria</taxon>
        <taxon>Afrotheria</taxon>
        <taxon>Sirenia</taxon>
        <taxon>Trichechidae</taxon>
        <taxon>Trichechus</taxon>
    </lineage>
</organism>
<dbReference type="PANTHER" id="PTHR24252">
    <property type="entry name" value="ACROSIN-RELATED"/>
    <property type="match status" value="1"/>
</dbReference>
<dbReference type="PROSITE" id="PS50240">
    <property type="entry name" value="TRYPSIN_DOM"/>
    <property type="match status" value="1"/>
</dbReference>
<dbReference type="SUPFAM" id="SSF50494">
    <property type="entry name" value="Trypsin-like serine proteases"/>
    <property type="match status" value="1"/>
</dbReference>
<dbReference type="KEGG" id="tmu:101353983"/>
<dbReference type="InterPro" id="IPR009003">
    <property type="entry name" value="Peptidase_S1_PA"/>
</dbReference>
<reference evidence="4" key="1">
    <citation type="submission" date="2025-08" db="UniProtKB">
        <authorList>
            <consortium name="RefSeq"/>
        </authorList>
    </citation>
    <scope>IDENTIFICATION</scope>
</reference>
<dbReference type="InterPro" id="IPR001254">
    <property type="entry name" value="Trypsin_dom"/>
</dbReference>
<dbReference type="GO" id="GO:0006508">
    <property type="term" value="P:proteolysis"/>
    <property type="evidence" value="ECO:0007669"/>
    <property type="project" value="InterPro"/>
</dbReference>
<evidence type="ECO:0000313" key="3">
    <source>
        <dbReference type="Proteomes" id="UP000248480"/>
    </source>
</evidence>
<gene>
    <name evidence="4" type="primary">LOC101353983</name>
</gene>
<dbReference type="Proteomes" id="UP000248480">
    <property type="component" value="Unplaced"/>
</dbReference>
<dbReference type="Gene3D" id="2.40.10.10">
    <property type="entry name" value="Trypsin-like serine proteases"/>
    <property type="match status" value="2"/>
</dbReference>
<dbReference type="InParanoid" id="A0A2Y9QPT7"/>
<dbReference type="GO" id="GO:0004252">
    <property type="term" value="F:serine-type endopeptidase activity"/>
    <property type="evidence" value="ECO:0007669"/>
    <property type="project" value="InterPro"/>
</dbReference>
<dbReference type="RefSeq" id="XP_023581223.1">
    <property type="nucleotide sequence ID" value="XM_023725455.1"/>
</dbReference>
<sequence length="209" mass="23338">EPSVTKSIQEQEQDRQWLTLRSNWESLNGTTVHELLVKGPSCQSRSMISLLCTEQDCGRRPAARMNKRILGGRTSRPGRWPWQCSLQSEPSGHICGCVLIAKKWVLTVAHCFEGGIKEPFIMLTDSAGQTFRQDIAGKVVTNAHCYSLQGDSGGPLVCERPGGQWTLFGLTSWGSVCFSKVLGPGVYSNVSYFVEWIERQIYIHTFLLN</sequence>
<feature type="domain" description="Peptidase S1" evidence="2">
    <location>
        <begin position="69"/>
        <end position="202"/>
    </location>
</feature>
<dbReference type="GeneID" id="101353983"/>
<dbReference type="STRING" id="127582.A0A2Y9QPT7"/>